<dbReference type="RefSeq" id="WP_087454053.1">
    <property type="nucleotide sequence ID" value="NZ_CP021417.2"/>
</dbReference>
<dbReference type="GO" id="GO:0009073">
    <property type="term" value="P:aromatic amino acid family biosynthetic process"/>
    <property type="evidence" value="ECO:0007669"/>
    <property type="project" value="UniProtKB-KW"/>
</dbReference>
<comment type="caution">
    <text evidence="18">Lacks conserved residue(s) required for the propagation of feature annotation.</text>
</comment>
<dbReference type="GO" id="GO:0046872">
    <property type="term" value="F:metal ion binding"/>
    <property type="evidence" value="ECO:0007669"/>
    <property type="project" value="UniProtKB-KW"/>
</dbReference>
<feature type="binding site" evidence="18">
    <location>
        <begin position="69"/>
        <end position="74"/>
    </location>
    <ligand>
        <name>NAD(+)</name>
        <dbReference type="ChEBI" id="CHEBI:57540"/>
    </ligand>
</feature>
<dbReference type="CDD" id="cd08195">
    <property type="entry name" value="DHQS"/>
    <property type="match status" value="1"/>
</dbReference>
<evidence type="ECO:0000256" key="18">
    <source>
        <dbReference type="HAMAP-Rule" id="MF_00110"/>
    </source>
</evidence>
<comment type="cofactor">
    <cofactor evidence="18">
        <name>Co(2+)</name>
        <dbReference type="ChEBI" id="CHEBI:48828"/>
    </cofactor>
    <cofactor evidence="18">
        <name>Zn(2+)</name>
        <dbReference type="ChEBI" id="CHEBI:29105"/>
    </cofactor>
    <text evidence="18">Binds 1 divalent metal cation per subunit. Can use either Co(2+) or Zn(2+).</text>
</comment>
<feature type="binding site" evidence="18">
    <location>
        <position position="149"/>
    </location>
    <ligand>
        <name>NAD(+)</name>
        <dbReference type="ChEBI" id="CHEBI:57540"/>
    </ligand>
</feature>
<dbReference type="InterPro" id="IPR030963">
    <property type="entry name" value="DHQ_synth_fam"/>
</dbReference>
<evidence type="ECO:0000313" key="22">
    <source>
        <dbReference type="Proteomes" id="UP000195652"/>
    </source>
</evidence>
<accession>A0A7Y4LG84</accession>
<evidence type="ECO:0000313" key="21">
    <source>
        <dbReference type="EMBL" id="ARU46240.1"/>
    </source>
</evidence>
<dbReference type="Pfam" id="PF01761">
    <property type="entry name" value="DHQ_synthase"/>
    <property type="match status" value="1"/>
</dbReference>
<dbReference type="GO" id="GO:0005737">
    <property type="term" value="C:cytoplasm"/>
    <property type="evidence" value="ECO:0007669"/>
    <property type="project" value="UniProtKB-SubCell"/>
</dbReference>
<evidence type="ECO:0000256" key="14">
    <source>
        <dbReference type="ARBA" id="ARBA00023027"/>
    </source>
</evidence>
<keyword evidence="17 18" id="KW-0170">Cobalt</keyword>
<dbReference type="GO" id="GO:0008652">
    <property type="term" value="P:amino acid biosynthetic process"/>
    <property type="evidence" value="ECO:0007669"/>
    <property type="project" value="UniProtKB-KW"/>
</dbReference>
<comment type="cofactor">
    <cofactor evidence="3">
        <name>Zn(2+)</name>
        <dbReference type="ChEBI" id="CHEBI:29105"/>
    </cofactor>
</comment>
<dbReference type="Pfam" id="PF24621">
    <property type="entry name" value="DHQS_C"/>
    <property type="match status" value="1"/>
</dbReference>
<evidence type="ECO:0000256" key="15">
    <source>
        <dbReference type="ARBA" id="ARBA00023141"/>
    </source>
</evidence>
<keyword evidence="10 18" id="KW-0028">Amino-acid biosynthesis</keyword>
<dbReference type="PANTHER" id="PTHR43622">
    <property type="entry name" value="3-DEHYDROQUINATE SYNTHASE"/>
    <property type="match status" value="1"/>
</dbReference>
<evidence type="ECO:0000256" key="2">
    <source>
        <dbReference type="ARBA" id="ARBA00001911"/>
    </source>
</evidence>
<evidence type="ECO:0000256" key="3">
    <source>
        <dbReference type="ARBA" id="ARBA00001947"/>
    </source>
</evidence>
<dbReference type="GO" id="GO:0000166">
    <property type="term" value="F:nucleotide binding"/>
    <property type="evidence" value="ECO:0007669"/>
    <property type="project" value="UniProtKB-KW"/>
</dbReference>
<keyword evidence="9 18" id="KW-0963">Cytoplasm</keyword>
<dbReference type="PANTHER" id="PTHR43622:SF7">
    <property type="entry name" value="3-DEHYDROQUINATE SYNTHASE, CHLOROPLASTIC"/>
    <property type="match status" value="1"/>
</dbReference>
<feature type="binding site" evidence="18">
    <location>
        <position position="140"/>
    </location>
    <ligand>
        <name>NAD(+)</name>
        <dbReference type="ChEBI" id="CHEBI:57540"/>
    </ligand>
</feature>
<feature type="binding site" evidence="18">
    <location>
        <position position="244"/>
    </location>
    <ligand>
        <name>Zn(2+)</name>
        <dbReference type="ChEBI" id="CHEBI:29105"/>
    </ligand>
</feature>
<comment type="subcellular location">
    <subcellularLocation>
        <location evidence="4 18">Cytoplasm</location>
    </subcellularLocation>
</comment>
<organism evidence="21 22">
    <name type="scientific">Corynebacterium silvaticum</name>
    <dbReference type="NCBI Taxonomy" id="2320431"/>
    <lineage>
        <taxon>Bacteria</taxon>
        <taxon>Bacillati</taxon>
        <taxon>Actinomycetota</taxon>
        <taxon>Actinomycetes</taxon>
        <taxon>Mycobacteriales</taxon>
        <taxon>Corynebacteriaceae</taxon>
        <taxon>Corynebacterium</taxon>
    </lineage>
</organism>
<feature type="domain" description="3-dehydroquinate synthase N-terminal" evidence="19">
    <location>
        <begin position="65"/>
        <end position="176"/>
    </location>
</feature>
<evidence type="ECO:0000259" key="20">
    <source>
        <dbReference type="Pfam" id="PF24621"/>
    </source>
</evidence>
<evidence type="ECO:0000256" key="1">
    <source>
        <dbReference type="ARBA" id="ARBA00001393"/>
    </source>
</evidence>
<evidence type="ECO:0000256" key="6">
    <source>
        <dbReference type="ARBA" id="ARBA00005412"/>
    </source>
</evidence>
<evidence type="ECO:0000256" key="5">
    <source>
        <dbReference type="ARBA" id="ARBA00004661"/>
    </source>
</evidence>
<dbReference type="PIRSF" id="PIRSF001455">
    <property type="entry name" value="DHQ_synth"/>
    <property type="match status" value="1"/>
</dbReference>
<dbReference type="GO" id="GO:0009423">
    <property type="term" value="P:chorismate biosynthetic process"/>
    <property type="evidence" value="ECO:0007669"/>
    <property type="project" value="UniProtKB-UniRule"/>
</dbReference>
<comment type="pathway">
    <text evidence="5 18">Metabolic intermediate biosynthesis; chorismate biosynthesis; chorismate from D-erythrose 4-phosphate and phosphoenolpyruvate: step 2/7.</text>
</comment>
<dbReference type="SUPFAM" id="SSF56796">
    <property type="entry name" value="Dehydroquinate synthase-like"/>
    <property type="match status" value="1"/>
</dbReference>
<dbReference type="InterPro" id="IPR056179">
    <property type="entry name" value="DHQS_C"/>
</dbReference>
<keyword evidence="14 18" id="KW-0520">NAD</keyword>
<dbReference type="AlphaFoldDB" id="A0A7Y4LG84"/>
<comment type="function">
    <text evidence="18">Catalyzes the conversion of 3-deoxy-D-arabino-heptulosonate 7-phosphate (DAHP) to dehydroquinate (DHQ).</text>
</comment>
<keyword evidence="22" id="KW-1185">Reference proteome</keyword>
<evidence type="ECO:0000259" key="19">
    <source>
        <dbReference type="Pfam" id="PF01761"/>
    </source>
</evidence>
<dbReference type="FunFam" id="3.40.50.1970:FF:000007">
    <property type="entry name" value="Pentafunctional AROM polypeptide"/>
    <property type="match status" value="1"/>
</dbReference>
<name>A0A7Y4LG84_9CORY</name>
<feature type="binding site" evidence="18">
    <location>
        <begin position="103"/>
        <end position="107"/>
    </location>
    <ligand>
        <name>NAD(+)</name>
        <dbReference type="ChEBI" id="CHEBI:57540"/>
    </ligand>
</feature>
<dbReference type="InterPro" id="IPR050071">
    <property type="entry name" value="Dehydroquinate_synthase"/>
</dbReference>
<feature type="binding site" evidence="18">
    <location>
        <begin position="127"/>
        <end position="128"/>
    </location>
    <ligand>
        <name>NAD(+)</name>
        <dbReference type="ChEBI" id="CHEBI:57540"/>
    </ligand>
</feature>
<evidence type="ECO:0000256" key="8">
    <source>
        <dbReference type="ARBA" id="ARBA00017684"/>
    </source>
</evidence>
<dbReference type="InterPro" id="IPR016037">
    <property type="entry name" value="DHQ_synth_AroB"/>
</dbReference>
<reference evidence="21 22" key="4">
    <citation type="journal article" date="2020" name="PLoS ONE">
        <title>Taxonomic classification of strain PO100/5 shows a broader geographic distribution and genetic markers of the recently described Corynebacterium silvaticum.</title>
        <authorList>
            <person name="Viana M.V.C."/>
            <person name="Profeta R."/>
            <person name="da Silva A.L."/>
            <person name="Hurtado R."/>
            <person name="Cerqueira J.C."/>
            <person name="Ribeiro B.F.S."/>
            <person name="Almeida M.O."/>
            <person name="Morais-Rodrigues F."/>
            <person name="Soares S.C."/>
            <person name="Oliveira M."/>
            <person name="Tavares L."/>
            <person name="Figueiredo H."/>
            <person name="Wattam A.R."/>
            <person name="Barh D."/>
            <person name="Ghosh P."/>
            <person name="Silva A."/>
            <person name="Azevedo V."/>
        </authorList>
    </citation>
    <scope>NUCLEOTIDE SEQUENCE [LARGE SCALE GENOMIC DNA]</scope>
    <source>
        <strain evidence="21 22">PO100/5</strain>
    </source>
</reference>
<feature type="binding site" evidence="18">
    <location>
        <position position="260"/>
    </location>
    <ligand>
        <name>Zn(2+)</name>
        <dbReference type="ChEBI" id="CHEBI:29105"/>
    </ligand>
</feature>
<dbReference type="Gene3D" id="3.40.50.1970">
    <property type="match status" value="1"/>
</dbReference>
<keyword evidence="11 18" id="KW-0479">Metal-binding</keyword>
<dbReference type="EMBL" id="CP021417">
    <property type="protein sequence ID" value="ARU46240.1"/>
    <property type="molecule type" value="Genomic_DNA"/>
</dbReference>
<evidence type="ECO:0000256" key="4">
    <source>
        <dbReference type="ARBA" id="ARBA00004496"/>
    </source>
</evidence>
<evidence type="ECO:0000256" key="9">
    <source>
        <dbReference type="ARBA" id="ARBA00022490"/>
    </source>
</evidence>
<dbReference type="HAMAP" id="MF_00110">
    <property type="entry name" value="DHQ_synthase"/>
    <property type="match status" value="1"/>
</dbReference>
<reference evidence="21 22" key="1">
    <citation type="journal article" date="2014" name="BMC Vet. Res.">
        <title>First report of Corynebacterium pseudotuberculosis from caseous lymphadenitis lesions in Black Alentejano pig (Sus scrofa domesticus).</title>
        <authorList>
            <person name="Oliveira M."/>
            <person name="Barroco C."/>
            <person name="Mottola C."/>
            <person name="Santos R."/>
            <person name="Lemsaddek A."/>
            <person name="Tavares L."/>
            <person name="Semedo-Lemsaddek T."/>
        </authorList>
    </citation>
    <scope>NUCLEOTIDE SEQUENCE [LARGE SCALE GENOMIC DNA]</scope>
    <source>
        <strain evidence="21 22">PO100/5</strain>
    </source>
</reference>
<dbReference type="EC" id="4.2.3.4" evidence="7 18"/>
<proteinExistence type="inferred from homology"/>
<feature type="binding site" evidence="18">
    <location>
        <position position="182"/>
    </location>
    <ligand>
        <name>Zn(2+)</name>
        <dbReference type="ChEBI" id="CHEBI:29105"/>
    </ligand>
</feature>
<dbReference type="GeneID" id="75007953"/>
<comment type="similarity">
    <text evidence="6 18">Belongs to the sugar phosphate cyclases superfamily. Dehydroquinate synthase family.</text>
</comment>
<evidence type="ECO:0000256" key="16">
    <source>
        <dbReference type="ARBA" id="ARBA00023239"/>
    </source>
</evidence>
<comment type="cofactor">
    <cofactor evidence="2 18">
        <name>NAD(+)</name>
        <dbReference type="ChEBI" id="CHEBI:57540"/>
    </cofactor>
</comment>
<keyword evidence="12 18" id="KW-0547">Nucleotide-binding</keyword>
<feature type="domain" description="3-dehydroquinate synthase C-terminal" evidence="20">
    <location>
        <begin position="179"/>
        <end position="320"/>
    </location>
</feature>
<protein>
    <recommendedName>
        <fullName evidence="8 18">3-dehydroquinate synthase</fullName>
        <shortName evidence="18">DHQS</shortName>
        <ecNumber evidence="7 18">4.2.3.4</ecNumber>
    </recommendedName>
</protein>
<sequence length="359" mass="38578">MQTIEVNGAAPYKVMIGHSLFEDVAKRVKEVGAAQAAIIIQPVMNDAAKELAKVIETQGQQVTIITVPDAEDGKTLNVAGDCWDTLGKKTFGRKDVIIGLGGGAVTDLAGFVAACWMRGIAVIHVPTTLLSMVDAAVGGKTGINTEAGKNLVGAFHEPSGVFIDLDMIATLPDQEKISGSAEIIKTGFIEDTKILSLYEENPEACFSVEGDLPELIARSVAVKARVVASDLKEAGLRETLNYGHTFGHAVELKENFEWRHGNAVAVGMMFVAALARNRGLITDELYLRHKNILSSVGLPTAYPEGHFDELYQAMLRDKKNRDGRIRFVALTGAGETTRIEDAEKAELIAAYETLNARGA</sequence>
<dbReference type="InterPro" id="IPR030960">
    <property type="entry name" value="DHQS/DOIS_N"/>
</dbReference>
<dbReference type="UniPathway" id="UPA00053">
    <property type="reaction ID" value="UER00085"/>
</dbReference>
<reference evidence="21 22" key="3">
    <citation type="journal article" date="2020" name="Int. J. Syst. Evol. Microbiol.">
        <title>Corynebacterium silvaticum sp. nov., a unique group of NTTB corynebacteria in wild boar and roe deer.</title>
        <authorList>
            <person name="Dangel A."/>
            <person name="Berger A."/>
            <person name="Rau J."/>
            <person name="Eisenberg T."/>
            <person name="Kampfer P."/>
            <person name="Margos G."/>
            <person name="Contzen M."/>
            <person name="Busse H.J."/>
            <person name="Konrad R."/>
            <person name="Peters M."/>
            <person name="Sting R."/>
            <person name="Sing A."/>
        </authorList>
    </citation>
    <scope>NUCLEOTIDE SEQUENCE [LARGE SCALE GENOMIC DNA]</scope>
    <source>
        <strain evidence="21 22">PO100/5</strain>
    </source>
</reference>
<keyword evidence="15 18" id="KW-0057">Aromatic amino acid biosynthesis</keyword>
<keyword evidence="13 18" id="KW-0862">Zinc</keyword>
<evidence type="ECO:0000256" key="11">
    <source>
        <dbReference type="ARBA" id="ARBA00022723"/>
    </source>
</evidence>
<evidence type="ECO:0000256" key="12">
    <source>
        <dbReference type="ARBA" id="ARBA00022741"/>
    </source>
</evidence>
<dbReference type="OrthoDB" id="9806583at2"/>
<keyword evidence="16 18" id="KW-0456">Lyase</keyword>
<evidence type="ECO:0000256" key="7">
    <source>
        <dbReference type="ARBA" id="ARBA00013031"/>
    </source>
</evidence>
<evidence type="ECO:0000256" key="10">
    <source>
        <dbReference type="ARBA" id="ARBA00022605"/>
    </source>
</evidence>
<gene>
    <name evidence="18 21" type="primary">aroB</name>
    <name evidence="21" type="ORF">CBE74_06770</name>
</gene>
<dbReference type="NCBIfam" id="TIGR01357">
    <property type="entry name" value="aroB"/>
    <property type="match status" value="1"/>
</dbReference>
<dbReference type="Gene3D" id="1.20.1090.10">
    <property type="entry name" value="Dehydroquinate synthase-like - alpha domain"/>
    <property type="match status" value="1"/>
</dbReference>
<dbReference type="GO" id="GO:0003856">
    <property type="term" value="F:3-dehydroquinate synthase activity"/>
    <property type="evidence" value="ECO:0007669"/>
    <property type="project" value="UniProtKB-UniRule"/>
</dbReference>
<evidence type="ECO:0000256" key="17">
    <source>
        <dbReference type="ARBA" id="ARBA00023285"/>
    </source>
</evidence>
<dbReference type="Proteomes" id="UP000195652">
    <property type="component" value="Chromosome"/>
</dbReference>
<evidence type="ECO:0000256" key="13">
    <source>
        <dbReference type="ARBA" id="ARBA00022833"/>
    </source>
</evidence>
<dbReference type="KEGG" id="csil:CBE74_06770"/>
<comment type="catalytic activity">
    <reaction evidence="1 18">
        <text>7-phospho-2-dehydro-3-deoxy-D-arabino-heptonate = 3-dehydroquinate + phosphate</text>
        <dbReference type="Rhea" id="RHEA:21968"/>
        <dbReference type="ChEBI" id="CHEBI:32364"/>
        <dbReference type="ChEBI" id="CHEBI:43474"/>
        <dbReference type="ChEBI" id="CHEBI:58394"/>
        <dbReference type="EC" id="4.2.3.4"/>
    </reaction>
</comment>
<reference evidence="21 22" key="2">
    <citation type="journal article" date="2020" name="Antonie Van Leeuwenhoek">
        <title>Phylogenomic characterisation of a novel corynebacterial species pathogenic to animals.</title>
        <authorList>
            <person name="Moller J."/>
            <person name="Musella L."/>
            <person name="Melnikov V."/>
            <person name="Geissdorfer W."/>
            <person name="Burkovski A."/>
            <person name="Sangal V."/>
        </authorList>
    </citation>
    <scope>NUCLEOTIDE SEQUENCE [LARGE SCALE GENOMIC DNA]</scope>
    <source>
        <strain evidence="21 22">PO100/5</strain>
    </source>
</reference>